<dbReference type="PRINTS" id="PR00111">
    <property type="entry name" value="ABHYDROLASE"/>
</dbReference>
<evidence type="ECO:0000313" key="4">
    <source>
        <dbReference type="EMBL" id="ORA45314.1"/>
    </source>
</evidence>
<evidence type="ECO:0000259" key="2">
    <source>
        <dbReference type="Pfam" id="PF00561"/>
    </source>
</evidence>
<dbReference type="Pfam" id="PF00561">
    <property type="entry name" value="Abhydrolase_1"/>
    <property type="match status" value="1"/>
</dbReference>
<reference evidence="4 5" key="1">
    <citation type="submission" date="2017-02" db="EMBL/GenBank/DDBJ databases">
        <title>The new phylogeny of genus Mycobacterium.</title>
        <authorList>
            <person name="Tortoli E."/>
            <person name="Trovato A."/>
            <person name="Cirillo D.M."/>
        </authorList>
    </citation>
    <scope>NUCLEOTIDE SEQUENCE [LARGE SCALE GENOMIC DNA]</scope>
    <source>
        <strain evidence="4 5">DSM 45439</strain>
    </source>
</reference>
<gene>
    <name evidence="4" type="ORF">BST19_20255</name>
    <name evidence="3" type="ORF">H7I91_22975</name>
</gene>
<evidence type="ECO:0000313" key="5">
    <source>
        <dbReference type="Proteomes" id="UP000192293"/>
    </source>
</evidence>
<evidence type="ECO:0000313" key="3">
    <source>
        <dbReference type="EMBL" id="MCV6992098.1"/>
    </source>
</evidence>
<dbReference type="GO" id="GO:0016020">
    <property type="term" value="C:membrane"/>
    <property type="evidence" value="ECO:0007669"/>
    <property type="project" value="TreeGrafter"/>
</dbReference>
<protein>
    <submittedName>
        <fullName evidence="3">Alpha/beta hydrolase</fullName>
    </submittedName>
</protein>
<dbReference type="SUPFAM" id="SSF53474">
    <property type="entry name" value="alpha/beta-Hydrolases"/>
    <property type="match status" value="1"/>
</dbReference>
<keyword evidence="5" id="KW-1185">Reference proteome</keyword>
<sequence>MSRRQRRGEGVAVVVEIAQGPRCRDVNLTMDDGVVLAVRDLGGPDAVHTVVFLHGLCLSQVCWARQIDYLVDRYGPAVRIISYDHRGHGRSGQAPMRSYRIERLAEDLAAVLAGLQVSGSVTLVGHSMGGMAALGYLGLDRRPVEPAGLVLVATAAGKLCHRGLGRMLRTPATAALFGVVDRAPQIALTAMVGPLCSALGRCRRPASAVTVAAVAADALAAVSVATAVGFLPALRDYDQYPMLATIRARTVVLSGGADPLTPAAHGRDLAAAIPGAEHVEIPAAGHMLPLEAPQVVHQAIRRAIAIDTSSCGVDRRAAVPVLAGVAS</sequence>
<reference evidence="3" key="3">
    <citation type="journal article" date="2022" name="BMC Genomics">
        <title>Comparative genome analysis of mycobacteria focusing on tRNA and non-coding RNA.</title>
        <authorList>
            <person name="Behra P.R.K."/>
            <person name="Pettersson B.M.F."/>
            <person name="Ramesh M."/>
            <person name="Das S."/>
            <person name="Dasgupta S."/>
            <person name="Kirsebom L.A."/>
        </authorList>
    </citation>
    <scope>NUCLEOTIDE SEQUENCE</scope>
    <source>
        <strain evidence="3">DSM 45439</strain>
    </source>
</reference>
<reference evidence="3" key="2">
    <citation type="submission" date="2020-07" db="EMBL/GenBank/DDBJ databases">
        <authorList>
            <person name="Pettersson B.M.F."/>
            <person name="Behra P.R.K."/>
            <person name="Ramesh M."/>
            <person name="Das S."/>
            <person name="Dasgupta S."/>
            <person name="Kirsebom L.A."/>
        </authorList>
    </citation>
    <scope>NUCLEOTIDE SEQUENCE</scope>
    <source>
        <strain evidence="3">DSM 45439</strain>
    </source>
</reference>
<dbReference type="AlphaFoldDB" id="A0AAW5SC48"/>
<dbReference type="GO" id="GO:0016787">
    <property type="term" value="F:hydrolase activity"/>
    <property type="evidence" value="ECO:0007669"/>
    <property type="project" value="UniProtKB-KW"/>
</dbReference>
<dbReference type="PANTHER" id="PTHR43798">
    <property type="entry name" value="MONOACYLGLYCEROL LIPASE"/>
    <property type="match status" value="1"/>
</dbReference>
<evidence type="ECO:0000256" key="1">
    <source>
        <dbReference type="ARBA" id="ARBA00022801"/>
    </source>
</evidence>
<dbReference type="Gene3D" id="3.40.50.1820">
    <property type="entry name" value="alpha/beta hydrolase"/>
    <property type="match status" value="1"/>
</dbReference>
<accession>A0AAW5SC48</accession>
<dbReference type="InterPro" id="IPR000073">
    <property type="entry name" value="AB_hydrolase_1"/>
</dbReference>
<dbReference type="Proteomes" id="UP001207588">
    <property type="component" value="Unassembled WGS sequence"/>
</dbReference>
<organism evidence="3 6">
    <name type="scientific">Mycobacterium bouchedurhonense</name>
    <dbReference type="NCBI Taxonomy" id="701041"/>
    <lineage>
        <taxon>Bacteria</taxon>
        <taxon>Bacillati</taxon>
        <taxon>Actinomycetota</taxon>
        <taxon>Actinomycetes</taxon>
        <taxon>Mycobacteriales</taxon>
        <taxon>Mycobacteriaceae</taxon>
        <taxon>Mycobacterium</taxon>
        <taxon>Mycobacterium avium complex (MAC)</taxon>
    </lineage>
</organism>
<comment type="caution">
    <text evidence="3">The sequence shown here is derived from an EMBL/GenBank/DDBJ whole genome shotgun (WGS) entry which is preliminary data.</text>
</comment>
<dbReference type="InterPro" id="IPR029058">
    <property type="entry name" value="AB_hydrolase_fold"/>
</dbReference>
<dbReference type="EMBL" id="MVHL01000038">
    <property type="protein sequence ID" value="ORA45314.1"/>
    <property type="molecule type" value="Genomic_DNA"/>
</dbReference>
<keyword evidence="1 3" id="KW-0378">Hydrolase</keyword>
<dbReference type="PANTHER" id="PTHR43798:SF31">
    <property type="entry name" value="AB HYDROLASE SUPERFAMILY PROTEIN YCLE"/>
    <property type="match status" value="1"/>
</dbReference>
<name>A0AAW5SC48_MYCBC</name>
<dbReference type="Proteomes" id="UP000192293">
    <property type="component" value="Unassembled WGS sequence"/>
</dbReference>
<feature type="domain" description="AB hydrolase-1" evidence="2">
    <location>
        <begin position="49"/>
        <end position="293"/>
    </location>
</feature>
<evidence type="ECO:0000313" key="6">
    <source>
        <dbReference type="Proteomes" id="UP001207588"/>
    </source>
</evidence>
<dbReference type="InterPro" id="IPR050266">
    <property type="entry name" value="AB_hydrolase_sf"/>
</dbReference>
<proteinExistence type="predicted"/>
<dbReference type="EMBL" id="JACKTG010000080">
    <property type="protein sequence ID" value="MCV6992098.1"/>
    <property type="molecule type" value="Genomic_DNA"/>
</dbReference>